<comment type="caution">
    <text evidence="3">The sequence shown here is derived from an EMBL/GenBank/DDBJ whole genome shotgun (WGS) entry which is preliminary data.</text>
</comment>
<accession>A0A9W8AG48</accession>
<feature type="region of interest" description="Disordered" evidence="1">
    <location>
        <begin position="37"/>
        <end position="61"/>
    </location>
</feature>
<name>A0A9W8AG48_9FUNG</name>
<evidence type="ECO:0000256" key="2">
    <source>
        <dbReference type="SAM" id="SignalP"/>
    </source>
</evidence>
<sequence>MIMLLVVALGVVPAALAQPADATTGITYNHLHRRAPAKKSAAGAAKKSAAGGSVKKSAAGS</sequence>
<organism evidence="3 4">
    <name type="scientific">Dispira parvispora</name>
    <dbReference type="NCBI Taxonomy" id="1520584"/>
    <lineage>
        <taxon>Eukaryota</taxon>
        <taxon>Fungi</taxon>
        <taxon>Fungi incertae sedis</taxon>
        <taxon>Zoopagomycota</taxon>
        <taxon>Kickxellomycotina</taxon>
        <taxon>Dimargaritomycetes</taxon>
        <taxon>Dimargaritales</taxon>
        <taxon>Dimargaritaceae</taxon>
        <taxon>Dispira</taxon>
    </lineage>
</organism>
<reference evidence="3" key="1">
    <citation type="submission" date="2022-07" db="EMBL/GenBank/DDBJ databases">
        <title>Phylogenomic reconstructions and comparative analyses of Kickxellomycotina fungi.</title>
        <authorList>
            <person name="Reynolds N.K."/>
            <person name="Stajich J.E."/>
            <person name="Barry K."/>
            <person name="Grigoriev I.V."/>
            <person name="Crous P."/>
            <person name="Smith M.E."/>
        </authorList>
    </citation>
    <scope>NUCLEOTIDE SEQUENCE</scope>
    <source>
        <strain evidence="3">RSA 1196</strain>
    </source>
</reference>
<feature type="chain" id="PRO_5040884252" evidence="2">
    <location>
        <begin position="18"/>
        <end position="61"/>
    </location>
</feature>
<dbReference type="Proteomes" id="UP001150925">
    <property type="component" value="Unassembled WGS sequence"/>
</dbReference>
<protein>
    <submittedName>
        <fullName evidence="3">Uncharacterized protein</fullName>
    </submittedName>
</protein>
<dbReference type="AlphaFoldDB" id="A0A9W8AG48"/>
<feature type="non-terminal residue" evidence="3">
    <location>
        <position position="61"/>
    </location>
</feature>
<feature type="compositionally biased region" description="Low complexity" evidence="1">
    <location>
        <begin position="38"/>
        <end position="61"/>
    </location>
</feature>
<keyword evidence="4" id="KW-1185">Reference proteome</keyword>
<evidence type="ECO:0000256" key="1">
    <source>
        <dbReference type="SAM" id="MobiDB-lite"/>
    </source>
</evidence>
<feature type="signal peptide" evidence="2">
    <location>
        <begin position="1"/>
        <end position="17"/>
    </location>
</feature>
<gene>
    <name evidence="3" type="ORF">IWQ62_006708</name>
</gene>
<proteinExistence type="predicted"/>
<evidence type="ECO:0000313" key="3">
    <source>
        <dbReference type="EMBL" id="KAJ1949582.1"/>
    </source>
</evidence>
<keyword evidence="2" id="KW-0732">Signal</keyword>
<evidence type="ECO:0000313" key="4">
    <source>
        <dbReference type="Proteomes" id="UP001150925"/>
    </source>
</evidence>
<dbReference type="EMBL" id="JANBPY010003975">
    <property type="protein sequence ID" value="KAJ1949582.1"/>
    <property type="molecule type" value="Genomic_DNA"/>
</dbReference>